<dbReference type="AlphaFoldDB" id="A0A2T5JEF9"/>
<accession>A0A2T5JEF9</accession>
<evidence type="ECO:0000256" key="7">
    <source>
        <dbReference type="ARBA" id="ARBA00023235"/>
    </source>
</evidence>
<keyword evidence="6 8" id="KW-0472">Membrane</keyword>
<keyword evidence="4" id="KW-0125">Carotenoid biosynthesis</keyword>
<evidence type="ECO:0000256" key="8">
    <source>
        <dbReference type="SAM" id="Phobius"/>
    </source>
</evidence>
<dbReference type="GO" id="GO:0016872">
    <property type="term" value="F:intramolecular lyase activity"/>
    <property type="evidence" value="ECO:0007669"/>
    <property type="project" value="InterPro"/>
</dbReference>
<evidence type="ECO:0000256" key="5">
    <source>
        <dbReference type="ARBA" id="ARBA00022989"/>
    </source>
</evidence>
<dbReference type="GO" id="GO:0016020">
    <property type="term" value="C:membrane"/>
    <property type="evidence" value="ECO:0007669"/>
    <property type="project" value="UniProtKB-SubCell"/>
</dbReference>
<evidence type="ECO:0000256" key="4">
    <source>
        <dbReference type="ARBA" id="ARBA00022746"/>
    </source>
</evidence>
<proteinExistence type="predicted"/>
<dbReference type="GO" id="GO:0016117">
    <property type="term" value="P:carotenoid biosynthetic process"/>
    <property type="evidence" value="ECO:0007669"/>
    <property type="project" value="UniProtKB-KW"/>
</dbReference>
<dbReference type="GO" id="GO:0045436">
    <property type="term" value="F:lycopene beta cyclase activity"/>
    <property type="evidence" value="ECO:0007669"/>
    <property type="project" value="UniProtKB-ARBA"/>
</dbReference>
<gene>
    <name evidence="10" type="ORF">C8P68_10157</name>
</gene>
<protein>
    <submittedName>
        <fullName evidence="10">Lycopene cyclase domain-containing protein</fullName>
    </submittedName>
</protein>
<dbReference type="OrthoDB" id="5195186at2"/>
<feature type="transmembrane region" description="Helical" evidence="8">
    <location>
        <begin position="6"/>
        <end position="24"/>
    </location>
</feature>
<sequence>MIPAKFTYLFINALTIVFPLILSFDKRVQFYKKWRFLWPGMLITGLVFLGWDMVFVVEGVWRFNDQYTIGININNLPVEEILFFLTVPFSCVFVYACLNHYIRLEIPELSPKPFTGGMILLSLGVIILCFNRVYTLVTFGFLMVLLLYIQYIRSVKWMGKFYRAYIVCLLPFFIVNGLLTAIPVVEYNDHRNLGVRLWTIPLEDLFYMMALLLMNIAFFEYFSKRAKPVVVVADE</sequence>
<feature type="domain" description="Lycopene cyclase" evidence="9">
    <location>
        <begin position="7"/>
        <end position="98"/>
    </location>
</feature>
<evidence type="ECO:0000259" key="9">
    <source>
        <dbReference type="Pfam" id="PF18916"/>
    </source>
</evidence>
<dbReference type="RefSeq" id="WP_107826275.1">
    <property type="nucleotide sequence ID" value="NZ_CP160205.1"/>
</dbReference>
<evidence type="ECO:0000256" key="6">
    <source>
        <dbReference type="ARBA" id="ARBA00023136"/>
    </source>
</evidence>
<dbReference type="Proteomes" id="UP000244168">
    <property type="component" value="Unassembled WGS sequence"/>
</dbReference>
<evidence type="ECO:0000256" key="2">
    <source>
        <dbReference type="ARBA" id="ARBA00004829"/>
    </source>
</evidence>
<keyword evidence="3 8" id="KW-0812">Transmembrane</keyword>
<feature type="transmembrane region" description="Helical" evidence="8">
    <location>
        <begin position="205"/>
        <end position="222"/>
    </location>
</feature>
<evidence type="ECO:0000256" key="1">
    <source>
        <dbReference type="ARBA" id="ARBA00004141"/>
    </source>
</evidence>
<feature type="transmembrane region" description="Helical" evidence="8">
    <location>
        <begin position="164"/>
        <end position="185"/>
    </location>
</feature>
<feature type="domain" description="Lycopene cyclase" evidence="9">
    <location>
        <begin position="131"/>
        <end position="222"/>
    </location>
</feature>
<evidence type="ECO:0000313" key="11">
    <source>
        <dbReference type="Proteomes" id="UP000244168"/>
    </source>
</evidence>
<dbReference type="InterPro" id="IPR017825">
    <property type="entry name" value="Lycopene_cyclase_dom"/>
</dbReference>
<comment type="pathway">
    <text evidence="2">Carotenoid biosynthesis.</text>
</comment>
<name>A0A2T5JEF9_9SPHI</name>
<feature type="transmembrane region" description="Helical" evidence="8">
    <location>
        <begin position="81"/>
        <end position="102"/>
    </location>
</feature>
<keyword evidence="11" id="KW-1185">Reference proteome</keyword>
<feature type="transmembrane region" description="Helical" evidence="8">
    <location>
        <begin position="114"/>
        <end position="130"/>
    </location>
</feature>
<organism evidence="10 11">
    <name type="scientific">Mucilaginibacter yixingensis</name>
    <dbReference type="NCBI Taxonomy" id="1295612"/>
    <lineage>
        <taxon>Bacteria</taxon>
        <taxon>Pseudomonadati</taxon>
        <taxon>Bacteroidota</taxon>
        <taxon>Sphingobacteriia</taxon>
        <taxon>Sphingobacteriales</taxon>
        <taxon>Sphingobacteriaceae</taxon>
        <taxon>Mucilaginibacter</taxon>
    </lineage>
</organism>
<evidence type="ECO:0000313" key="10">
    <source>
        <dbReference type="EMBL" id="PTR00830.1"/>
    </source>
</evidence>
<dbReference type="Pfam" id="PF18916">
    <property type="entry name" value="Lycopene_cyc"/>
    <property type="match status" value="2"/>
</dbReference>
<feature type="transmembrane region" description="Helical" evidence="8">
    <location>
        <begin position="36"/>
        <end position="61"/>
    </location>
</feature>
<reference evidence="10 11" key="1">
    <citation type="submission" date="2018-04" db="EMBL/GenBank/DDBJ databases">
        <title>Genomic Encyclopedia of Archaeal and Bacterial Type Strains, Phase II (KMG-II): from individual species to whole genera.</title>
        <authorList>
            <person name="Goeker M."/>
        </authorList>
    </citation>
    <scope>NUCLEOTIDE SEQUENCE [LARGE SCALE GENOMIC DNA]</scope>
    <source>
        <strain evidence="10 11">DSM 26809</strain>
    </source>
</reference>
<comment type="subcellular location">
    <subcellularLocation>
        <location evidence="1">Membrane</location>
        <topology evidence="1">Multi-pass membrane protein</topology>
    </subcellularLocation>
</comment>
<dbReference type="EMBL" id="QAOQ01000001">
    <property type="protein sequence ID" value="PTR00830.1"/>
    <property type="molecule type" value="Genomic_DNA"/>
</dbReference>
<evidence type="ECO:0000256" key="3">
    <source>
        <dbReference type="ARBA" id="ARBA00022692"/>
    </source>
</evidence>
<keyword evidence="7" id="KW-0413">Isomerase</keyword>
<dbReference type="NCBIfam" id="TIGR03462">
    <property type="entry name" value="CarR_dom_SF"/>
    <property type="match status" value="2"/>
</dbReference>
<comment type="caution">
    <text evidence="10">The sequence shown here is derived from an EMBL/GenBank/DDBJ whole genome shotgun (WGS) entry which is preliminary data.</text>
</comment>
<keyword evidence="5 8" id="KW-1133">Transmembrane helix</keyword>